<organism evidence="2 3">
    <name type="scientific">Erwinia phage pEp_SNUABM_12</name>
    <dbReference type="NCBI Taxonomy" id="2772019"/>
    <lineage>
        <taxon>Viruses</taxon>
        <taxon>Duplodnaviria</taxon>
        <taxon>Heunggongvirae</taxon>
        <taxon>Uroviricota</taxon>
        <taxon>Caudoviricetes</taxon>
        <taxon>Autographivirales</taxon>
        <taxon>Autotranscriptaviridae</taxon>
        <taxon>Studiervirinae</taxon>
        <taxon>Ningirsuvirus</taxon>
        <taxon>Ningirsuvirus pEpSNUABM12</taxon>
    </lineage>
</organism>
<keyword evidence="1" id="KW-0812">Transmembrane</keyword>
<protein>
    <submittedName>
        <fullName evidence="2">Uncharacterized protein</fullName>
    </submittedName>
</protein>
<keyword evidence="3" id="KW-1185">Reference proteome</keyword>
<gene>
    <name evidence="2" type="ORF">pEp_SNUABM12_00036</name>
</gene>
<evidence type="ECO:0000313" key="2">
    <source>
        <dbReference type="EMBL" id="QOC57841.1"/>
    </source>
</evidence>
<dbReference type="Proteomes" id="UP000550655">
    <property type="component" value="Segment"/>
</dbReference>
<reference evidence="2 3" key="1">
    <citation type="submission" date="2020-07" db="EMBL/GenBank/DDBJ databases">
        <title>Complete genome sequence of novel Erwinia phage pEp_SNUABM_12.</title>
        <authorList>
            <person name="Kim S.G."/>
            <person name="Park S.C."/>
        </authorList>
    </citation>
    <scope>NUCLEOTIDE SEQUENCE [LARGE SCALE GENOMIC DNA]</scope>
</reference>
<evidence type="ECO:0000313" key="3">
    <source>
        <dbReference type="Proteomes" id="UP000550655"/>
    </source>
</evidence>
<keyword evidence="1" id="KW-0472">Membrane</keyword>
<proteinExistence type="predicted"/>
<dbReference type="EMBL" id="MT822288">
    <property type="protein sequence ID" value="QOC57841.1"/>
    <property type="molecule type" value="Genomic_DNA"/>
</dbReference>
<accession>A0A7L7SN39</accession>
<name>A0A7L7SN39_9CAUD</name>
<feature type="transmembrane region" description="Helical" evidence="1">
    <location>
        <begin position="6"/>
        <end position="27"/>
    </location>
</feature>
<keyword evidence="1" id="KW-1133">Transmembrane helix</keyword>
<sequence length="35" mass="3760">MGTFSVAFAVFLCVILLACTCVGLYQLMSIASTER</sequence>
<evidence type="ECO:0000256" key="1">
    <source>
        <dbReference type="SAM" id="Phobius"/>
    </source>
</evidence>